<name>Q5BSW9_SCHJA</name>
<dbReference type="EMBL" id="AY915145">
    <property type="protein sequence ID" value="AAX30366.1"/>
    <property type="molecule type" value="mRNA"/>
</dbReference>
<evidence type="ECO:0000313" key="1">
    <source>
        <dbReference type="EMBL" id="AAX30366.1"/>
    </source>
</evidence>
<organism evidence="1">
    <name type="scientific">Schistosoma japonicum</name>
    <name type="common">Blood fluke</name>
    <dbReference type="NCBI Taxonomy" id="6182"/>
    <lineage>
        <taxon>Eukaryota</taxon>
        <taxon>Metazoa</taxon>
        <taxon>Spiralia</taxon>
        <taxon>Lophotrochozoa</taxon>
        <taxon>Platyhelminthes</taxon>
        <taxon>Trematoda</taxon>
        <taxon>Digenea</taxon>
        <taxon>Strigeidida</taxon>
        <taxon>Schistosomatoidea</taxon>
        <taxon>Schistosomatidae</taxon>
        <taxon>Schistosoma</taxon>
    </lineage>
</organism>
<proteinExistence type="evidence at transcript level"/>
<accession>Q5BSW9</accession>
<sequence>MPTNWKVGYLNRIPKKGNLSNCENYRGITLLSLPGKVFNSVIEPNERPSWRPTSRSTSRIP</sequence>
<protein>
    <submittedName>
        <fullName evidence="1">SJCHGC03109 protein</fullName>
    </submittedName>
</protein>
<dbReference type="AlphaFoldDB" id="Q5BSW9"/>
<reference evidence="1" key="2">
    <citation type="journal article" date="2006" name="PLoS Pathog.">
        <title>New perspectives on host-parasite interplay by comparative transcriptomic and proteomic analyses of Schistosoma japonicum.</title>
        <authorList>
            <person name="Liu F."/>
            <person name="Lu J."/>
            <person name="Hu W."/>
            <person name="Wang S.Y."/>
            <person name="Cui S.J."/>
            <person name="Chi M."/>
            <person name="Yan Q."/>
            <person name="Wang X.R."/>
            <person name="Song H.D."/>
            <person name="Xu X.N."/>
            <person name="Wang J.J."/>
            <person name="Zhang X.L."/>
            <person name="Zhang X."/>
            <person name="Wang Z.Q."/>
            <person name="Xue C.L."/>
            <person name="Brindley P.J."/>
            <person name="McManus D.P."/>
            <person name="Yang P.Y."/>
            <person name="Feng Z."/>
            <person name="Chen Z."/>
            <person name="Han Z.G."/>
        </authorList>
    </citation>
    <scope>NUCLEOTIDE SEQUENCE</scope>
</reference>
<reference evidence="1" key="1">
    <citation type="submission" date="2005-01" db="EMBL/GenBank/DDBJ databases">
        <authorList>
            <person name="Han Z."/>
        </authorList>
    </citation>
    <scope>NUCLEOTIDE SEQUENCE</scope>
</reference>